<keyword evidence="2" id="KW-1185">Reference proteome</keyword>
<sequence>MNDRELADFAREHGLDIGEYEDNYVDDSYSGYAQAVQPHYYSDDIDEYSDDIGIQKV</sequence>
<evidence type="ECO:0000313" key="2">
    <source>
        <dbReference type="Proteomes" id="UP000186601"/>
    </source>
</evidence>
<dbReference type="Proteomes" id="UP000186601">
    <property type="component" value="Unassembled WGS sequence"/>
</dbReference>
<protein>
    <submittedName>
        <fullName evidence="1">Uncharacterized protein</fullName>
    </submittedName>
</protein>
<comment type="caution">
    <text evidence="1">The sequence shown here is derived from an EMBL/GenBank/DDBJ whole genome shotgun (WGS) entry which is preliminary data.</text>
</comment>
<dbReference type="EMBL" id="MLYV02000566">
    <property type="protein sequence ID" value="PSR83054.1"/>
    <property type="molecule type" value="Genomic_DNA"/>
</dbReference>
<reference evidence="1 2" key="1">
    <citation type="submission" date="2018-02" db="EMBL/GenBank/DDBJ databases">
        <title>Genome sequence of the basidiomycete white-rot fungus Phlebia centrifuga.</title>
        <authorList>
            <person name="Granchi Z."/>
            <person name="Peng M."/>
            <person name="de Vries R.P."/>
            <person name="Hilden K."/>
            <person name="Makela M.R."/>
            <person name="Grigoriev I."/>
            <person name="Riley R."/>
        </authorList>
    </citation>
    <scope>NUCLEOTIDE SEQUENCE [LARGE SCALE GENOMIC DNA]</scope>
    <source>
        <strain evidence="1 2">FBCC195</strain>
    </source>
</reference>
<gene>
    <name evidence="1" type="ORF">PHLCEN_2v5858</name>
</gene>
<evidence type="ECO:0000313" key="1">
    <source>
        <dbReference type="EMBL" id="PSR83054.1"/>
    </source>
</evidence>
<organism evidence="1 2">
    <name type="scientific">Hermanssonia centrifuga</name>
    <dbReference type="NCBI Taxonomy" id="98765"/>
    <lineage>
        <taxon>Eukaryota</taxon>
        <taxon>Fungi</taxon>
        <taxon>Dikarya</taxon>
        <taxon>Basidiomycota</taxon>
        <taxon>Agaricomycotina</taxon>
        <taxon>Agaricomycetes</taxon>
        <taxon>Polyporales</taxon>
        <taxon>Meruliaceae</taxon>
        <taxon>Hermanssonia</taxon>
    </lineage>
</organism>
<accession>A0A2R6P113</accession>
<name>A0A2R6P113_9APHY</name>
<dbReference type="AlphaFoldDB" id="A0A2R6P113"/>
<proteinExistence type="predicted"/>